<accession>A0A402CRG4</accession>
<dbReference type="EMBL" id="AP025739">
    <property type="protein sequence ID" value="BDI27987.1"/>
    <property type="molecule type" value="Genomic_DNA"/>
</dbReference>
<gene>
    <name evidence="1" type="ORF">CCAX7_000380</name>
</gene>
<reference evidence="1 2" key="1">
    <citation type="journal article" date="2019" name="Int. J. Syst. Evol. Microbiol.">
        <title>Capsulimonas corticalis gen. nov., sp. nov., an aerobic capsulated bacterium, of a novel bacterial order, Capsulimonadales ord. nov., of the class Armatimonadia of the phylum Armatimonadetes.</title>
        <authorList>
            <person name="Li J."/>
            <person name="Kudo C."/>
            <person name="Tonouchi A."/>
        </authorList>
    </citation>
    <scope>NUCLEOTIDE SEQUENCE [LARGE SCALE GENOMIC DNA]</scope>
    <source>
        <strain evidence="1 2">AX-7</strain>
    </source>
</reference>
<name>A0A402CRG4_9BACT</name>
<evidence type="ECO:0000313" key="1">
    <source>
        <dbReference type="EMBL" id="BDI27987.1"/>
    </source>
</evidence>
<evidence type="ECO:0000313" key="2">
    <source>
        <dbReference type="Proteomes" id="UP000287394"/>
    </source>
</evidence>
<sequence>MPTELHVFGSGKCRIGNVGATLTDSANGVGSVQDSSMNTKYDKKELYNTPIVSMFPVDVGFSKGECSVKINFKDINRDVIARITGATKTTVSTTDTYTIGKTAQPTKFRLELDQIDTNGKNVKIVLFNCYAVDLPLTFKLDDFADMQIEVFCLGDPANAGAVGTISLDQ</sequence>
<proteinExistence type="predicted"/>
<dbReference type="KEGG" id="ccot:CCAX7_000380"/>
<keyword evidence="2" id="KW-1185">Reference proteome</keyword>
<dbReference type="RefSeq" id="WP_119319949.1">
    <property type="nucleotide sequence ID" value="NZ_AP025739.1"/>
</dbReference>
<dbReference type="Proteomes" id="UP000287394">
    <property type="component" value="Chromosome"/>
</dbReference>
<protein>
    <submittedName>
        <fullName evidence="1">Uncharacterized protein</fullName>
    </submittedName>
</protein>
<dbReference type="AlphaFoldDB" id="A0A402CRG4"/>
<organism evidence="1 2">
    <name type="scientific">Capsulimonas corticalis</name>
    <dbReference type="NCBI Taxonomy" id="2219043"/>
    <lineage>
        <taxon>Bacteria</taxon>
        <taxon>Bacillati</taxon>
        <taxon>Armatimonadota</taxon>
        <taxon>Armatimonadia</taxon>
        <taxon>Capsulimonadales</taxon>
        <taxon>Capsulimonadaceae</taxon>
        <taxon>Capsulimonas</taxon>
    </lineage>
</organism>